<evidence type="ECO:0000256" key="3">
    <source>
        <dbReference type="ARBA" id="ARBA00022801"/>
    </source>
</evidence>
<dbReference type="CDD" id="cd16332">
    <property type="entry name" value="Prp-like"/>
    <property type="match status" value="1"/>
</dbReference>
<evidence type="ECO:0000313" key="7">
    <source>
        <dbReference type="EMBL" id="KAB2930716.1"/>
    </source>
</evidence>
<comment type="similarity">
    <text evidence="5">Belongs to the Prp family.</text>
</comment>
<dbReference type="InterPro" id="IPR007422">
    <property type="entry name" value="Peptidase_Prp"/>
</dbReference>
<dbReference type="Pfam" id="PF04327">
    <property type="entry name" value="Peptidase_Prp"/>
    <property type="match status" value="1"/>
</dbReference>
<organism evidence="7 8">
    <name type="scientific">Leptonema illini</name>
    <dbReference type="NCBI Taxonomy" id="183"/>
    <lineage>
        <taxon>Bacteria</taxon>
        <taxon>Pseudomonadati</taxon>
        <taxon>Spirochaetota</taxon>
        <taxon>Spirochaetia</taxon>
        <taxon>Leptospirales</taxon>
        <taxon>Leptospiraceae</taxon>
        <taxon>Leptonema</taxon>
    </lineage>
</organism>
<dbReference type="GO" id="GO:0008234">
    <property type="term" value="F:cysteine-type peptidase activity"/>
    <property type="evidence" value="ECO:0007669"/>
    <property type="project" value="UniProtKB-KW"/>
</dbReference>
<protein>
    <recommendedName>
        <fullName evidence="6">Ribosomal processing cysteine protease Prp</fullName>
    </recommendedName>
</protein>
<reference evidence="7 8" key="1">
    <citation type="submission" date="2019-10" db="EMBL/GenBank/DDBJ databases">
        <title>Extracellular Electron Transfer in a Candidatus Methanoperedens spp. Enrichment Culture.</title>
        <authorList>
            <person name="Berger S."/>
            <person name="Rangel Shaw D."/>
            <person name="Berben T."/>
            <person name="In 'T Zandt M."/>
            <person name="Frank J."/>
            <person name="Reimann J."/>
            <person name="Jetten M.S.M."/>
            <person name="Welte C.U."/>
        </authorList>
    </citation>
    <scope>NUCLEOTIDE SEQUENCE [LARGE SCALE GENOMIC DNA]</scope>
    <source>
        <strain evidence="7">SB12</strain>
    </source>
</reference>
<dbReference type="GO" id="GO:0042254">
    <property type="term" value="P:ribosome biogenesis"/>
    <property type="evidence" value="ECO:0007669"/>
    <property type="project" value="UniProtKB-KW"/>
</dbReference>
<keyword evidence="1" id="KW-0690">Ribosome biogenesis</keyword>
<evidence type="ECO:0000313" key="8">
    <source>
        <dbReference type="Proteomes" id="UP000460298"/>
    </source>
</evidence>
<keyword evidence="4" id="KW-0788">Thiol protease</keyword>
<sequence>MGPPSGSAETEGRRNQGLIEISLRSDSEGRLTELQATGHAGLAVKGNDILCAAVSALLENLAAGLSEVVKAAEVRRDGDELRILIRPEAATELLCGTTLLTLKRLQSQHPDRIRIMIQPELS</sequence>
<keyword evidence="3" id="KW-0378">Hydrolase</keyword>
<evidence type="ECO:0000256" key="2">
    <source>
        <dbReference type="ARBA" id="ARBA00022670"/>
    </source>
</evidence>
<evidence type="ECO:0000256" key="6">
    <source>
        <dbReference type="ARBA" id="ARBA00044538"/>
    </source>
</evidence>
<dbReference type="SUPFAM" id="SSF118010">
    <property type="entry name" value="TM1457-like"/>
    <property type="match status" value="1"/>
</dbReference>
<dbReference type="Gene3D" id="3.30.70.1490">
    <property type="entry name" value="Cysteine protease Prp"/>
    <property type="match status" value="1"/>
</dbReference>
<dbReference type="InterPro" id="IPR036764">
    <property type="entry name" value="Peptidase_Prp_sf"/>
</dbReference>
<proteinExistence type="inferred from homology"/>
<dbReference type="AlphaFoldDB" id="A0A833GZG3"/>
<comment type="caution">
    <text evidence="7">The sequence shown here is derived from an EMBL/GenBank/DDBJ whole genome shotgun (WGS) entry which is preliminary data.</text>
</comment>
<dbReference type="GO" id="GO:0006508">
    <property type="term" value="P:proteolysis"/>
    <property type="evidence" value="ECO:0007669"/>
    <property type="project" value="UniProtKB-KW"/>
</dbReference>
<dbReference type="EMBL" id="WBUI01000018">
    <property type="protein sequence ID" value="KAB2930716.1"/>
    <property type="molecule type" value="Genomic_DNA"/>
</dbReference>
<evidence type="ECO:0000256" key="4">
    <source>
        <dbReference type="ARBA" id="ARBA00022807"/>
    </source>
</evidence>
<dbReference type="Proteomes" id="UP000460298">
    <property type="component" value="Unassembled WGS sequence"/>
</dbReference>
<name>A0A833GZG3_9LEPT</name>
<evidence type="ECO:0000256" key="1">
    <source>
        <dbReference type="ARBA" id="ARBA00022517"/>
    </source>
</evidence>
<gene>
    <name evidence="7" type="ORF">F9K24_15890</name>
</gene>
<evidence type="ECO:0000256" key="5">
    <source>
        <dbReference type="ARBA" id="ARBA00044503"/>
    </source>
</evidence>
<accession>A0A833GZG3</accession>
<keyword evidence="2 7" id="KW-0645">Protease</keyword>